<organism evidence="1 2">
    <name type="scientific">Pseudomonas nicosulfuronedens</name>
    <dbReference type="NCBI Taxonomy" id="2571105"/>
    <lineage>
        <taxon>Bacteria</taxon>
        <taxon>Pseudomonadati</taxon>
        <taxon>Pseudomonadota</taxon>
        <taxon>Gammaproteobacteria</taxon>
        <taxon>Pseudomonadales</taxon>
        <taxon>Pseudomonadaceae</taxon>
        <taxon>Pseudomonas</taxon>
    </lineage>
</organism>
<dbReference type="Pfam" id="PF02515">
    <property type="entry name" value="CoA_transf_3"/>
    <property type="match status" value="1"/>
</dbReference>
<protein>
    <submittedName>
        <fullName evidence="1">CoA transferase</fullName>
    </submittedName>
</protein>
<dbReference type="EMBL" id="SWDV01000041">
    <property type="protein sequence ID" value="TLX71351.1"/>
    <property type="molecule type" value="Genomic_DNA"/>
</dbReference>
<keyword evidence="2" id="KW-1185">Reference proteome</keyword>
<sequence length="381" mass="40720">MAGPLSGIKVVELAGIGPGPMCAMLLADLGATVIRVDRKEPVKLGIERPLQYNTLLRNRYAIAVDLKDPAGVETVLQLVEQADALIEGFRPGVTERLGLGPDDCLARNPRLVYGRMTGWGQDGPLAKYAGHDLNYLALTGILDAIGREGQPPSIPLNLLGDYAGGSLYLALGLMAGILEAQRSGLGQVVDAAIVDGAAHLATTFFGMIAAGIWKEGRGTNITDSGSPFYDCYQCSDGKYLSIGPIESKFYAELLRLLDLDPATLGAQMDRTAWAAAKQTIAERFRSRTRDEWAALLESSDACAAGVLSFVEAPEHPHLRARGTFIEVDGVTQPAPAPRFSRSVPHTPFAPQPITTENTDAALAAWFDPQRIAELRGNGIID</sequence>
<evidence type="ECO:0000313" key="2">
    <source>
        <dbReference type="Proteomes" id="UP000306635"/>
    </source>
</evidence>
<reference evidence="1 2" key="1">
    <citation type="submission" date="2019-04" db="EMBL/GenBank/DDBJ databases">
        <authorList>
            <person name="Li M."/>
        </authorList>
    </citation>
    <scope>NUCLEOTIDE SEQUENCE [LARGE SCALE GENOMIC DNA]</scope>
    <source>
        <strain evidence="1 2">LAM1902</strain>
    </source>
</reference>
<dbReference type="GO" id="GO:0016740">
    <property type="term" value="F:transferase activity"/>
    <property type="evidence" value="ECO:0007669"/>
    <property type="project" value="UniProtKB-KW"/>
</dbReference>
<dbReference type="Gene3D" id="3.30.1540.10">
    <property type="entry name" value="formyl-coa transferase, domain 3"/>
    <property type="match status" value="1"/>
</dbReference>
<dbReference type="InterPro" id="IPR050509">
    <property type="entry name" value="CoA-transferase_III"/>
</dbReference>
<keyword evidence="1" id="KW-0808">Transferase</keyword>
<dbReference type="GeneID" id="300408964"/>
<dbReference type="Gene3D" id="3.40.50.10540">
    <property type="entry name" value="Crotonobetainyl-coa:carnitine coa-transferase, domain 1"/>
    <property type="match status" value="1"/>
</dbReference>
<name>A0A5R9QNS0_9PSED</name>
<evidence type="ECO:0000313" key="1">
    <source>
        <dbReference type="EMBL" id="TLX71351.1"/>
    </source>
</evidence>
<dbReference type="Proteomes" id="UP000306635">
    <property type="component" value="Unassembled WGS sequence"/>
</dbReference>
<dbReference type="InterPro" id="IPR044855">
    <property type="entry name" value="CoA-Trfase_III_dom3_sf"/>
</dbReference>
<dbReference type="InterPro" id="IPR023606">
    <property type="entry name" value="CoA-Trfase_III_dom_1_sf"/>
</dbReference>
<dbReference type="SUPFAM" id="SSF89796">
    <property type="entry name" value="CoA-transferase family III (CaiB/BaiF)"/>
    <property type="match status" value="1"/>
</dbReference>
<dbReference type="InterPro" id="IPR003673">
    <property type="entry name" value="CoA-Trfase_fam_III"/>
</dbReference>
<accession>A0A5R9QNS0</accession>
<dbReference type="RefSeq" id="WP_138526152.1">
    <property type="nucleotide sequence ID" value="NZ_SWDV01000041.1"/>
</dbReference>
<comment type="caution">
    <text evidence="1">The sequence shown here is derived from an EMBL/GenBank/DDBJ whole genome shotgun (WGS) entry which is preliminary data.</text>
</comment>
<dbReference type="AlphaFoldDB" id="A0A5R9QNS0"/>
<dbReference type="OrthoDB" id="9058532at2"/>
<dbReference type="PANTHER" id="PTHR48228:SF5">
    <property type="entry name" value="ALPHA-METHYLACYL-COA RACEMASE"/>
    <property type="match status" value="1"/>
</dbReference>
<gene>
    <name evidence="1" type="ORF">FAS41_25570</name>
</gene>
<proteinExistence type="predicted"/>
<dbReference type="PANTHER" id="PTHR48228">
    <property type="entry name" value="SUCCINYL-COA--D-CITRAMALATE COA-TRANSFERASE"/>
    <property type="match status" value="1"/>
</dbReference>